<keyword evidence="5" id="KW-1185">Reference proteome</keyword>
<dbReference type="Gene3D" id="1.10.510.10">
    <property type="entry name" value="Transferase(Phosphotransferase) domain 1"/>
    <property type="match status" value="1"/>
</dbReference>
<dbReference type="PANTHER" id="PTHR45647:SF43">
    <property type="entry name" value="OS10G0100500 PROTEIN"/>
    <property type="match status" value="1"/>
</dbReference>
<dbReference type="PROSITE" id="PS51257">
    <property type="entry name" value="PROKAR_LIPOPROTEIN"/>
    <property type="match status" value="1"/>
</dbReference>
<evidence type="ECO:0000313" key="4">
    <source>
        <dbReference type="EMBL" id="KAJ4845449.1"/>
    </source>
</evidence>
<dbReference type="AlphaFoldDB" id="A0A9Q0G8B9"/>
<organism evidence="4 5">
    <name type="scientific">Turnera subulata</name>
    <dbReference type="NCBI Taxonomy" id="218843"/>
    <lineage>
        <taxon>Eukaryota</taxon>
        <taxon>Viridiplantae</taxon>
        <taxon>Streptophyta</taxon>
        <taxon>Embryophyta</taxon>
        <taxon>Tracheophyta</taxon>
        <taxon>Spermatophyta</taxon>
        <taxon>Magnoliopsida</taxon>
        <taxon>eudicotyledons</taxon>
        <taxon>Gunneridae</taxon>
        <taxon>Pentapetalae</taxon>
        <taxon>rosids</taxon>
        <taxon>fabids</taxon>
        <taxon>Malpighiales</taxon>
        <taxon>Passifloraceae</taxon>
        <taxon>Turnera</taxon>
    </lineage>
</organism>
<comment type="caution">
    <text evidence="4">The sequence shown here is derived from an EMBL/GenBank/DDBJ whole genome shotgun (WGS) entry which is preliminary data.</text>
</comment>
<gene>
    <name evidence="4" type="ORF">Tsubulata_026316</name>
</gene>
<evidence type="ECO:0000256" key="2">
    <source>
        <dbReference type="ARBA" id="ARBA00012483"/>
    </source>
</evidence>
<dbReference type="EC" id="2.3.2.27" evidence="2"/>
<dbReference type="SUPFAM" id="SSF56112">
    <property type="entry name" value="Protein kinase-like (PK-like)"/>
    <property type="match status" value="1"/>
</dbReference>
<evidence type="ECO:0000256" key="1">
    <source>
        <dbReference type="ARBA" id="ARBA00000900"/>
    </source>
</evidence>
<dbReference type="OrthoDB" id="4062651at2759"/>
<keyword evidence="3" id="KW-0833">Ubl conjugation pathway</keyword>
<proteinExistence type="predicted"/>
<reference evidence="4" key="1">
    <citation type="submission" date="2022-02" db="EMBL/GenBank/DDBJ databases">
        <authorList>
            <person name="Henning P.M."/>
            <person name="McCubbin A.G."/>
            <person name="Shore J.S."/>
        </authorList>
    </citation>
    <scope>NUCLEOTIDE SEQUENCE</scope>
    <source>
        <strain evidence="4">F60SS</strain>
        <tissue evidence="4">Leaves</tissue>
    </source>
</reference>
<sequence length="168" mass="18108">MFKVQIPGQLQHSHLVNLLGSCPEAWSLPNGSLQVRLIKSSNILPLTQKIQARTSTEISSAVYCLHSSKLEKIVHGKTTKILHDSSSAARYAKGAYTDPDPSDHPTATHRKASGLAVGDVRLTMSFGKLASISDPSEIMHDPQVAADGSHVKVKPCVDGRKMAVKHLP</sequence>
<evidence type="ECO:0000313" key="5">
    <source>
        <dbReference type="Proteomes" id="UP001141552"/>
    </source>
</evidence>
<dbReference type="InterPro" id="IPR051348">
    <property type="entry name" value="U-box_ubiquitin_ligases"/>
</dbReference>
<comment type="catalytic activity">
    <reaction evidence="1">
        <text>S-ubiquitinyl-[E2 ubiquitin-conjugating enzyme]-L-cysteine + [acceptor protein]-L-lysine = [E2 ubiquitin-conjugating enzyme]-L-cysteine + N(6)-ubiquitinyl-[acceptor protein]-L-lysine.</text>
        <dbReference type="EC" id="2.3.2.27"/>
    </reaction>
</comment>
<evidence type="ECO:0000256" key="3">
    <source>
        <dbReference type="ARBA" id="ARBA00022786"/>
    </source>
</evidence>
<dbReference type="PANTHER" id="PTHR45647">
    <property type="entry name" value="OS02G0152300 PROTEIN"/>
    <property type="match status" value="1"/>
</dbReference>
<dbReference type="Proteomes" id="UP001141552">
    <property type="component" value="Unassembled WGS sequence"/>
</dbReference>
<dbReference type="GO" id="GO:0061630">
    <property type="term" value="F:ubiquitin protein ligase activity"/>
    <property type="evidence" value="ECO:0007669"/>
    <property type="project" value="UniProtKB-EC"/>
</dbReference>
<dbReference type="InterPro" id="IPR011009">
    <property type="entry name" value="Kinase-like_dom_sf"/>
</dbReference>
<protein>
    <recommendedName>
        <fullName evidence="2">RING-type E3 ubiquitin transferase</fullName>
        <ecNumber evidence="2">2.3.2.27</ecNumber>
    </recommendedName>
</protein>
<reference evidence="4" key="2">
    <citation type="journal article" date="2023" name="Plants (Basel)">
        <title>Annotation of the Turnera subulata (Passifloraceae) Draft Genome Reveals the S-Locus Evolved after the Divergence of Turneroideae from Passifloroideae in a Stepwise Manner.</title>
        <authorList>
            <person name="Henning P.M."/>
            <person name="Roalson E.H."/>
            <person name="Mir W."/>
            <person name="McCubbin A.G."/>
            <person name="Shore J.S."/>
        </authorList>
    </citation>
    <scope>NUCLEOTIDE SEQUENCE</scope>
    <source>
        <strain evidence="4">F60SS</strain>
    </source>
</reference>
<accession>A0A9Q0G8B9</accession>
<name>A0A9Q0G8B9_9ROSI</name>
<dbReference type="EMBL" id="JAKUCV010001674">
    <property type="protein sequence ID" value="KAJ4845449.1"/>
    <property type="molecule type" value="Genomic_DNA"/>
</dbReference>